<gene>
    <name evidence="2" type="ORF">ALEPTO_LOCUS12461</name>
</gene>
<protein>
    <submittedName>
        <fullName evidence="2">13231_t:CDS:1</fullName>
    </submittedName>
</protein>
<sequence length="153" mass="17924">LPEKANLNDKELAKKIKTDSYFCEKLTKFHNSPPDSAAGKVWQVFIKHGIPLDKYYNYIENNQEKKRQQKINPETRQPWDPPLTEQQRKIIQDPILTSPGTRPFHPPKREDLENPHYSVPDITVDTISKVLECFSYLQKAQEQIEECLTKNSF</sequence>
<feature type="non-terminal residue" evidence="2">
    <location>
        <position position="153"/>
    </location>
</feature>
<dbReference type="Proteomes" id="UP000789508">
    <property type="component" value="Unassembled WGS sequence"/>
</dbReference>
<evidence type="ECO:0000256" key="1">
    <source>
        <dbReference type="SAM" id="MobiDB-lite"/>
    </source>
</evidence>
<evidence type="ECO:0000313" key="2">
    <source>
        <dbReference type="EMBL" id="CAG8726538.1"/>
    </source>
</evidence>
<accession>A0A9N9I8R6</accession>
<evidence type="ECO:0000313" key="3">
    <source>
        <dbReference type="Proteomes" id="UP000789508"/>
    </source>
</evidence>
<reference evidence="2" key="1">
    <citation type="submission" date="2021-06" db="EMBL/GenBank/DDBJ databases">
        <authorList>
            <person name="Kallberg Y."/>
            <person name="Tangrot J."/>
            <person name="Rosling A."/>
        </authorList>
    </citation>
    <scope>NUCLEOTIDE SEQUENCE</scope>
    <source>
        <strain evidence="2">FL130A</strain>
    </source>
</reference>
<name>A0A9N9I8R6_9GLOM</name>
<organism evidence="2 3">
    <name type="scientific">Ambispora leptoticha</name>
    <dbReference type="NCBI Taxonomy" id="144679"/>
    <lineage>
        <taxon>Eukaryota</taxon>
        <taxon>Fungi</taxon>
        <taxon>Fungi incertae sedis</taxon>
        <taxon>Mucoromycota</taxon>
        <taxon>Glomeromycotina</taxon>
        <taxon>Glomeromycetes</taxon>
        <taxon>Archaeosporales</taxon>
        <taxon>Ambisporaceae</taxon>
        <taxon>Ambispora</taxon>
    </lineage>
</organism>
<dbReference type="EMBL" id="CAJVPS010028510">
    <property type="protein sequence ID" value="CAG8726538.1"/>
    <property type="molecule type" value="Genomic_DNA"/>
</dbReference>
<comment type="caution">
    <text evidence="2">The sequence shown here is derived from an EMBL/GenBank/DDBJ whole genome shotgun (WGS) entry which is preliminary data.</text>
</comment>
<feature type="region of interest" description="Disordered" evidence="1">
    <location>
        <begin position="64"/>
        <end position="117"/>
    </location>
</feature>
<proteinExistence type="predicted"/>
<dbReference type="AlphaFoldDB" id="A0A9N9I8R6"/>
<keyword evidence="3" id="KW-1185">Reference proteome</keyword>